<accession>A0ABQ8VBQ7</accession>
<organism evidence="2 3">
    <name type="scientific">Lentinula lateritia</name>
    <dbReference type="NCBI Taxonomy" id="40482"/>
    <lineage>
        <taxon>Eukaryota</taxon>
        <taxon>Fungi</taxon>
        <taxon>Dikarya</taxon>
        <taxon>Basidiomycota</taxon>
        <taxon>Agaricomycotina</taxon>
        <taxon>Agaricomycetes</taxon>
        <taxon>Agaricomycetidae</taxon>
        <taxon>Agaricales</taxon>
        <taxon>Marasmiineae</taxon>
        <taxon>Omphalotaceae</taxon>
        <taxon>Lentinula</taxon>
    </lineage>
</organism>
<reference evidence="2" key="1">
    <citation type="submission" date="2022-08" db="EMBL/GenBank/DDBJ databases">
        <title>A Global Phylogenomic Analysis of the Shiitake Genus Lentinula.</title>
        <authorList>
            <consortium name="DOE Joint Genome Institute"/>
            <person name="Sierra-Patev S."/>
            <person name="Min B."/>
            <person name="Naranjo-Ortiz M."/>
            <person name="Looney B."/>
            <person name="Konkel Z."/>
            <person name="Slot J.C."/>
            <person name="Sakamoto Y."/>
            <person name="Steenwyk J.L."/>
            <person name="Rokas A."/>
            <person name="Carro J."/>
            <person name="Camarero S."/>
            <person name="Ferreira P."/>
            <person name="Molpeceres G."/>
            <person name="Ruiz-Duenas F.J."/>
            <person name="Serrano A."/>
            <person name="Henrissat B."/>
            <person name="Drula E."/>
            <person name="Hughes K.W."/>
            <person name="Mata J.L."/>
            <person name="Ishikawa N.K."/>
            <person name="Vargas-Isla R."/>
            <person name="Ushijima S."/>
            <person name="Smith C.A."/>
            <person name="Ahrendt S."/>
            <person name="Andreopoulos W."/>
            <person name="He G."/>
            <person name="Labutti K."/>
            <person name="Lipzen A."/>
            <person name="Ng V."/>
            <person name="Riley R."/>
            <person name="Sandor L."/>
            <person name="Barry K."/>
            <person name="Martinez A.T."/>
            <person name="Xiao Y."/>
            <person name="Gibbons J.G."/>
            <person name="Terashima K."/>
            <person name="Grigoriev I.V."/>
            <person name="Hibbett D.S."/>
        </authorList>
    </citation>
    <scope>NUCLEOTIDE SEQUENCE</scope>
    <source>
        <strain evidence="2">RHP3577 ss4</strain>
    </source>
</reference>
<proteinExistence type="predicted"/>
<evidence type="ECO:0000256" key="1">
    <source>
        <dbReference type="SAM" id="SignalP"/>
    </source>
</evidence>
<keyword evidence="3" id="KW-1185">Reference proteome</keyword>
<gene>
    <name evidence="2" type="ORF">C8R41DRAFT_837689</name>
</gene>
<dbReference type="EMBL" id="JANVFT010000049">
    <property type="protein sequence ID" value="KAJ4486791.1"/>
    <property type="molecule type" value="Genomic_DNA"/>
</dbReference>
<dbReference type="Proteomes" id="UP001150217">
    <property type="component" value="Unassembled WGS sequence"/>
</dbReference>
<comment type="caution">
    <text evidence="2">The sequence shown here is derived from an EMBL/GenBank/DDBJ whole genome shotgun (WGS) entry which is preliminary data.</text>
</comment>
<keyword evidence="1" id="KW-0732">Signal</keyword>
<feature type="signal peptide" evidence="1">
    <location>
        <begin position="1"/>
        <end position="26"/>
    </location>
</feature>
<name>A0ABQ8VBQ7_9AGAR</name>
<protein>
    <submittedName>
        <fullName evidence="2">Uncharacterized protein</fullName>
    </submittedName>
</protein>
<evidence type="ECO:0000313" key="3">
    <source>
        <dbReference type="Proteomes" id="UP001150217"/>
    </source>
</evidence>
<evidence type="ECO:0000313" key="2">
    <source>
        <dbReference type="EMBL" id="KAJ4486791.1"/>
    </source>
</evidence>
<feature type="chain" id="PRO_5046379749" evidence="1">
    <location>
        <begin position="27"/>
        <end position="224"/>
    </location>
</feature>
<sequence>MTVLPQFLAYFFSVVLLFSSLPGVMTIPLTLPNTGDQVQQLEQRTHDNPMKIYAKRVFKRKNGYTSRGIVLNTLDPQEEILLVFGTSSGLDLHQDDDGKWKMEKINVRSDAGCVVLGLFRSERFDAEQSILGFGKSWQDAKIYQDLEVSAAHNRLEALNAVVKRLRNLDVARFEEIENHDGSTNVWDGLYLAMTDPASYKQKVDLSENKEGLIWNVEKLLAKSK</sequence>